<name>A0ABD1EZJ7_HYPHA</name>
<evidence type="ECO:0000313" key="34">
    <source>
        <dbReference type="EMBL" id="KAL1506323.1"/>
    </source>
</evidence>
<keyword evidence="14" id="KW-0156">Chromatin regulator</keyword>
<dbReference type="Pfam" id="PF02135">
    <property type="entry name" value="zf-TAZ"/>
    <property type="match status" value="2"/>
</dbReference>
<keyword evidence="21" id="KW-0539">Nucleus</keyword>
<dbReference type="PROSITE" id="PS50952">
    <property type="entry name" value="KIX"/>
    <property type="match status" value="1"/>
</dbReference>
<dbReference type="CDD" id="cd20910">
    <property type="entry name" value="NCBD_CREBBP-p300_like"/>
    <property type="match status" value="1"/>
</dbReference>
<keyword evidence="6" id="KW-1017">Isopeptide bond</keyword>
<dbReference type="InterPro" id="IPR014744">
    <property type="entry name" value="Nuc_rcpt_coact_CREBbp"/>
</dbReference>
<feature type="compositionally biased region" description="Low complexity" evidence="28">
    <location>
        <begin position="302"/>
        <end position="315"/>
    </location>
</feature>
<dbReference type="InterPro" id="IPR056484">
    <property type="entry name" value="PHD_P300"/>
</dbReference>
<evidence type="ECO:0000256" key="14">
    <source>
        <dbReference type="ARBA" id="ARBA00022853"/>
    </source>
</evidence>
<evidence type="ECO:0000256" key="1">
    <source>
        <dbReference type="ARBA" id="ARBA00004123"/>
    </source>
</evidence>
<feature type="compositionally biased region" description="Gly residues" evidence="28">
    <location>
        <begin position="345"/>
        <end position="355"/>
    </location>
</feature>
<dbReference type="SUPFAM" id="SSF57933">
    <property type="entry name" value="TAZ domain"/>
    <property type="match status" value="2"/>
</dbReference>
<dbReference type="SMART" id="SM00297">
    <property type="entry name" value="BROMO"/>
    <property type="match status" value="1"/>
</dbReference>
<gene>
    <name evidence="34" type="ORF">ABEB36_005711</name>
</gene>
<dbReference type="Gene3D" id="1.20.1020.10">
    <property type="entry name" value="TAZ domain"/>
    <property type="match status" value="2"/>
</dbReference>
<feature type="compositionally biased region" description="Low complexity" evidence="28">
    <location>
        <begin position="751"/>
        <end position="762"/>
    </location>
</feature>
<comment type="catalytic activity">
    <reaction evidence="23">
        <text>(S)-lactoyl-CoA + L-lysyl-[protein] = N(6)-[(S)-lactoyl]-L-lysyl-[protein] + CoA + H(+)</text>
        <dbReference type="Rhea" id="RHEA:61996"/>
        <dbReference type="Rhea" id="RHEA-COMP:9752"/>
        <dbReference type="Rhea" id="RHEA-COMP:19466"/>
        <dbReference type="ChEBI" id="CHEBI:15378"/>
        <dbReference type="ChEBI" id="CHEBI:29969"/>
        <dbReference type="ChEBI" id="CHEBI:57287"/>
        <dbReference type="ChEBI" id="CHEBI:231527"/>
        <dbReference type="ChEBI" id="CHEBI:231528"/>
    </reaction>
    <physiologicalReaction direction="left-to-right" evidence="23">
        <dbReference type="Rhea" id="RHEA:61997"/>
    </physiologicalReaction>
</comment>
<dbReference type="Pfam" id="PF02172">
    <property type="entry name" value="KIX"/>
    <property type="match status" value="1"/>
</dbReference>
<feature type="region of interest" description="Disordered" evidence="28">
    <location>
        <begin position="302"/>
        <end position="404"/>
    </location>
</feature>
<organism evidence="34 35">
    <name type="scientific">Hypothenemus hampei</name>
    <name type="common">Coffee berry borer</name>
    <dbReference type="NCBI Taxonomy" id="57062"/>
    <lineage>
        <taxon>Eukaryota</taxon>
        <taxon>Metazoa</taxon>
        <taxon>Ecdysozoa</taxon>
        <taxon>Arthropoda</taxon>
        <taxon>Hexapoda</taxon>
        <taxon>Insecta</taxon>
        <taxon>Pterygota</taxon>
        <taxon>Neoptera</taxon>
        <taxon>Endopterygota</taxon>
        <taxon>Coleoptera</taxon>
        <taxon>Polyphaga</taxon>
        <taxon>Cucujiformia</taxon>
        <taxon>Curculionidae</taxon>
        <taxon>Scolytinae</taxon>
        <taxon>Hypothenemus</taxon>
    </lineage>
</organism>
<dbReference type="GO" id="GO:0045944">
    <property type="term" value="P:positive regulation of transcription by RNA polymerase II"/>
    <property type="evidence" value="ECO:0007669"/>
    <property type="project" value="UniProtKB-ARBA"/>
</dbReference>
<feature type="compositionally biased region" description="Low complexity" evidence="28">
    <location>
        <begin position="1599"/>
        <end position="1608"/>
    </location>
</feature>
<evidence type="ECO:0000313" key="35">
    <source>
        <dbReference type="Proteomes" id="UP001566132"/>
    </source>
</evidence>
<dbReference type="FunFam" id="1.20.920.10:FF:000001">
    <property type="entry name" value="Histone acetyltransferase p300"/>
    <property type="match status" value="1"/>
</dbReference>
<evidence type="ECO:0000256" key="19">
    <source>
        <dbReference type="ARBA" id="ARBA00023159"/>
    </source>
</evidence>
<evidence type="ECO:0000256" key="7">
    <source>
        <dbReference type="ARBA" id="ARBA00022553"/>
    </source>
</evidence>
<dbReference type="SMART" id="SM01250">
    <property type="entry name" value="KAT11"/>
    <property type="match status" value="1"/>
</dbReference>
<comment type="subcellular location">
    <subcellularLocation>
        <location evidence="2">Cytoplasm</location>
    </subcellularLocation>
    <subcellularLocation>
        <location evidence="1">Nucleus</location>
    </subcellularLocation>
</comment>
<dbReference type="Pfam" id="PF09030">
    <property type="entry name" value="Creb_binding"/>
    <property type="match status" value="1"/>
</dbReference>
<feature type="compositionally biased region" description="Low complexity" evidence="28">
    <location>
        <begin position="854"/>
        <end position="869"/>
    </location>
</feature>
<keyword evidence="4" id="KW-0488">Methylation</keyword>
<keyword evidence="7" id="KW-0597">Phosphoprotein</keyword>
<dbReference type="InterPro" id="IPR038547">
    <property type="entry name" value="RING_CBP-p300_sf"/>
</dbReference>
<dbReference type="InterPro" id="IPR000433">
    <property type="entry name" value="Znf_ZZ"/>
</dbReference>
<dbReference type="FunFam" id="3.30.60.90:FF:000003">
    <property type="entry name" value="E1A binding protein p300"/>
    <property type="match status" value="1"/>
</dbReference>
<dbReference type="InterPro" id="IPR036427">
    <property type="entry name" value="Bromodomain-like_sf"/>
</dbReference>
<dbReference type="CDD" id="cd15557">
    <property type="entry name" value="PHD_CBP_p300"/>
    <property type="match status" value="1"/>
</dbReference>
<evidence type="ECO:0000256" key="10">
    <source>
        <dbReference type="ARBA" id="ARBA00022737"/>
    </source>
</evidence>
<feature type="zinc finger region" description="TAZ-type" evidence="26">
    <location>
        <begin position="402"/>
        <end position="490"/>
    </location>
</feature>
<keyword evidence="13" id="KW-0832">Ubl conjugation</keyword>
<feature type="compositionally biased region" description="Polar residues" evidence="28">
    <location>
        <begin position="985"/>
        <end position="994"/>
    </location>
</feature>
<dbReference type="SUPFAM" id="SSF69125">
    <property type="entry name" value="Nuclear receptor coactivator interlocking domain"/>
    <property type="match status" value="1"/>
</dbReference>
<dbReference type="InterPro" id="IPR031162">
    <property type="entry name" value="CBP_P300_HAT"/>
</dbReference>
<dbReference type="FunFam" id="1.10.246.20:FF:000001">
    <property type="entry name" value="E1A binding protein p300"/>
    <property type="match status" value="1"/>
</dbReference>
<keyword evidence="16" id="KW-0805">Transcription regulation</keyword>
<protein>
    <recommendedName>
        <fullName evidence="3">histone acetyltransferase</fullName>
        <ecNumber evidence="3">2.3.1.48</ecNumber>
    </recommendedName>
</protein>
<dbReference type="Pfam" id="PF08214">
    <property type="entry name" value="HAT_KAT11"/>
    <property type="match status" value="1"/>
</dbReference>
<evidence type="ECO:0000259" key="29">
    <source>
        <dbReference type="PROSITE" id="PS50014"/>
    </source>
</evidence>
<feature type="region of interest" description="Disordered" evidence="28">
    <location>
        <begin position="818"/>
        <end position="1051"/>
    </location>
</feature>
<evidence type="ECO:0000256" key="12">
    <source>
        <dbReference type="ARBA" id="ARBA00022833"/>
    </source>
</evidence>
<dbReference type="InterPro" id="IPR010303">
    <property type="entry name" value="RING_CBP-p300"/>
</dbReference>
<dbReference type="InterPro" id="IPR018359">
    <property type="entry name" value="Bromodomain_CS"/>
</dbReference>
<dbReference type="InterPro" id="IPR013083">
    <property type="entry name" value="Znf_RING/FYVE/PHD"/>
</dbReference>
<accession>A0ABD1EZJ7</accession>
<evidence type="ECO:0000259" key="32">
    <source>
        <dbReference type="PROSITE" id="PS50952"/>
    </source>
</evidence>
<reference evidence="34 35" key="1">
    <citation type="submission" date="2024-05" db="EMBL/GenBank/DDBJ databases">
        <title>Genetic variation in Jamaican populations of the coffee berry borer (Hypothenemus hampei).</title>
        <authorList>
            <person name="Errbii M."/>
            <person name="Myrie A."/>
        </authorList>
    </citation>
    <scope>NUCLEOTIDE SEQUENCE [LARGE SCALE GENOMIC DNA]</scope>
    <source>
        <strain evidence="34">JA-Hopewell-2020-01-JO</strain>
        <tissue evidence="34">Whole body</tissue>
    </source>
</reference>
<feature type="region of interest" description="Disordered" evidence="28">
    <location>
        <begin position="75"/>
        <end position="108"/>
    </location>
</feature>
<evidence type="ECO:0000256" key="22">
    <source>
        <dbReference type="ARBA" id="ARBA00023315"/>
    </source>
</evidence>
<evidence type="ECO:0000256" key="4">
    <source>
        <dbReference type="ARBA" id="ARBA00022481"/>
    </source>
</evidence>
<dbReference type="FunFam" id="1.20.1020.10:FF:000002">
    <property type="entry name" value="E1A binding protein p300"/>
    <property type="match status" value="1"/>
</dbReference>
<evidence type="ECO:0000259" key="30">
    <source>
        <dbReference type="PROSITE" id="PS50134"/>
    </source>
</evidence>
<dbReference type="PANTHER" id="PTHR13808:SF1">
    <property type="entry name" value="HISTONE ACETYLTRANSFERASE"/>
    <property type="match status" value="1"/>
</dbReference>
<dbReference type="CDD" id="cd02337">
    <property type="entry name" value="ZZ_CBP"/>
    <property type="match status" value="1"/>
</dbReference>
<dbReference type="PANTHER" id="PTHR13808">
    <property type="entry name" value="CBP/P300-RELATED"/>
    <property type="match status" value="1"/>
</dbReference>
<dbReference type="GO" id="GO:0140297">
    <property type="term" value="F:DNA-binding transcription factor binding"/>
    <property type="evidence" value="ECO:0007669"/>
    <property type="project" value="UniProtKB-ARBA"/>
</dbReference>
<dbReference type="SUPFAM" id="SSF57850">
    <property type="entry name" value="RING/U-box"/>
    <property type="match status" value="1"/>
</dbReference>
<dbReference type="InterPro" id="IPR013178">
    <property type="entry name" value="Histone_AcTrfase_Rtt109/CBP"/>
</dbReference>
<dbReference type="PROSITE" id="PS00633">
    <property type="entry name" value="BROMODOMAIN_1"/>
    <property type="match status" value="1"/>
</dbReference>
<evidence type="ECO:0000256" key="13">
    <source>
        <dbReference type="ARBA" id="ARBA00022843"/>
    </source>
</evidence>
<feature type="compositionally biased region" description="Polar residues" evidence="28">
    <location>
        <begin position="2172"/>
        <end position="2181"/>
    </location>
</feature>
<keyword evidence="10" id="KW-0677">Repeat</keyword>
<dbReference type="InterPro" id="IPR000197">
    <property type="entry name" value="Znf_TAZ"/>
</dbReference>
<feature type="compositionally biased region" description="Low complexity" evidence="28">
    <location>
        <begin position="499"/>
        <end position="517"/>
    </location>
</feature>
<feature type="domain" description="Bromo" evidence="29">
    <location>
        <begin position="1124"/>
        <end position="1196"/>
    </location>
</feature>
<evidence type="ECO:0000256" key="26">
    <source>
        <dbReference type="PROSITE-ProRule" id="PRU00203"/>
    </source>
</evidence>
<evidence type="ECO:0000256" key="23">
    <source>
        <dbReference type="ARBA" id="ARBA00047411"/>
    </source>
</evidence>
<feature type="compositionally biased region" description="Basic and acidic residues" evidence="28">
    <location>
        <begin position="1014"/>
        <end position="1032"/>
    </location>
</feature>
<keyword evidence="35" id="KW-1185">Reference proteome</keyword>
<dbReference type="GO" id="GO:0048511">
    <property type="term" value="P:rhythmic process"/>
    <property type="evidence" value="ECO:0007669"/>
    <property type="project" value="UniProtKB-KW"/>
</dbReference>
<evidence type="ECO:0000259" key="31">
    <source>
        <dbReference type="PROSITE" id="PS50135"/>
    </source>
</evidence>
<keyword evidence="20" id="KW-0804">Transcription</keyword>
<dbReference type="GO" id="GO:0008270">
    <property type="term" value="F:zinc ion binding"/>
    <property type="evidence" value="ECO:0007669"/>
    <property type="project" value="UniProtKB-KW"/>
</dbReference>
<dbReference type="Pfam" id="PF23570">
    <property type="entry name" value="PHD_P300"/>
    <property type="match status" value="1"/>
</dbReference>
<comment type="caution">
    <text evidence="34">The sequence shown here is derived from an EMBL/GenBank/DDBJ whole genome shotgun (WGS) entry which is preliminary data.</text>
</comment>
<evidence type="ECO:0000256" key="20">
    <source>
        <dbReference type="ARBA" id="ARBA00023163"/>
    </source>
</evidence>
<dbReference type="Gene3D" id="2.10.110.40">
    <property type="match status" value="1"/>
</dbReference>
<feature type="region of interest" description="Disordered" evidence="28">
    <location>
        <begin position="1586"/>
        <end position="1651"/>
    </location>
</feature>
<comment type="catalytic activity">
    <reaction evidence="24">
        <text>L-lysyl-[protein] + acetyl-CoA = N(6)-acetyl-L-lysyl-[protein] + CoA + H(+)</text>
        <dbReference type="Rhea" id="RHEA:45948"/>
        <dbReference type="Rhea" id="RHEA-COMP:9752"/>
        <dbReference type="Rhea" id="RHEA-COMP:10731"/>
        <dbReference type="ChEBI" id="CHEBI:15378"/>
        <dbReference type="ChEBI" id="CHEBI:29969"/>
        <dbReference type="ChEBI" id="CHEBI:57287"/>
        <dbReference type="ChEBI" id="CHEBI:57288"/>
        <dbReference type="ChEBI" id="CHEBI:61930"/>
        <dbReference type="EC" id="2.3.1.48"/>
    </reaction>
</comment>
<evidence type="ECO:0000259" key="33">
    <source>
        <dbReference type="PROSITE" id="PS51727"/>
    </source>
</evidence>
<evidence type="ECO:0000256" key="5">
    <source>
        <dbReference type="ARBA" id="ARBA00022490"/>
    </source>
</evidence>
<keyword evidence="15" id="KW-0007">Acetylation</keyword>
<dbReference type="Gene3D" id="1.20.920.10">
    <property type="entry name" value="Bromodomain-like"/>
    <property type="match status" value="1"/>
</dbReference>
<dbReference type="Gene3D" id="3.30.60.90">
    <property type="match status" value="1"/>
</dbReference>
<feature type="compositionally biased region" description="Low complexity" evidence="28">
    <location>
        <begin position="2290"/>
        <end position="2301"/>
    </location>
</feature>
<evidence type="ECO:0000256" key="21">
    <source>
        <dbReference type="ARBA" id="ARBA00023242"/>
    </source>
</evidence>
<feature type="compositionally biased region" description="Low complexity" evidence="28">
    <location>
        <begin position="895"/>
        <end position="924"/>
    </location>
</feature>
<keyword evidence="22" id="KW-0012">Acyltransferase</keyword>
<dbReference type="InterPro" id="IPR035898">
    <property type="entry name" value="TAZ_dom_sf"/>
</dbReference>
<keyword evidence="18 25" id="KW-0103">Bromodomain</keyword>
<feature type="region of interest" description="Disordered" evidence="28">
    <location>
        <begin position="2043"/>
        <end position="2102"/>
    </location>
</feature>
<dbReference type="InterPro" id="IPR003101">
    <property type="entry name" value="KIX_dom"/>
</dbReference>
<keyword evidence="9 26" id="KW-0479">Metal-binding</keyword>
<feature type="domain" description="KIX" evidence="32">
    <location>
        <begin position="662"/>
        <end position="741"/>
    </location>
</feature>
<feature type="region of interest" description="Disordered" evidence="28">
    <location>
        <begin position="2172"/>
        <end position="2216"/>
    </location>
</feature>
<dbReference type="CDD" id="cd05495">
    <property type="entry name" value="Bromo_cbp_like"/>
    <property type="match status" value="1"/>
</dbReference>
<feature type="domain" description="TAZ-type" evidence="30">
    <location>
        <begin position="402"/>
        <end position="490"/>
    </location>
</feature>
<evidence type="ECO:0000256" key="8">
    <source>
        <dbReference type="ARBA" id="ARBA00022679"/>
    </source>
</evidence>
<dbReference type="InterPro" id="IPR001487">
    <property type="entry name" value="Bromodomain"/>
</dbReference>
<feature type="compositionally biased region" description="Polar residues" evidence="28">
    <location>
        <begin position="1641"/>
        <end position="1651"/>
    </location>
</feature>
<feature type="domain" description="TAZ-type" evidence="30">
    <location>
        <begin position="1798"/>
        <end position="1879"/>
    </location>
</feature>
<dbReference type="PROSITE" id="PS01357">
    <property type="entry name" value="ZF_ZZ_1"/>
    <property type="match status" value="1"/>
</dbReference>
<dbReference type="EC" id="2.3.1.48" evidence="3"/>
<dbReference type="SMART" id="SM00291">
    <property type="entry name" value="ZnF_ZZ"/>
    <property type="match status" value="1"/>
</dbReference>
<evidence type="ECO:0000256" key="24">
    <source>
        <dbReference type="ARBA" id="ARBA00048017"/>
    </source>
</evidence>
<evidence type="ECO:0000256" key="16">
    <source>
        <dbReference type="ARBA" id="ARBA00023015"/>
    </source>
</evidence>
<dbReference type="PROSITE" id="PS50134">
    <property type="entry name" value="ZF_TAZ"/>
    <property type="match status" value="2"/>
</dbReference>
<feature type="region of interest" description="Disordered" evidence="28">
    <location>
        <begin position="747"/>
        <end position="803"/>
    </location>
</feature>
<feature type="compositionally biased region" description="Basic residues" evidence="28">
    <location>
        <begin position="1620"/>
        <end position="1640"/>
    </location>
</feature>
<dbReference type="PROSITE" id="PS50135">
    <property type="entry name" value="ZF_ZZ_2"/>
    <property type="match status" value="1"/>
</dbReference>
<feature type="compositionally biased region" description="Pro residues" evidence="28">
    <location>
        <begin position="2315"/>
        <end position="2333"/>
    </location>
</feature>
<dbReference type="Pfam" id="PF00569">
    <property type="entry name" value="ZZ"/>
    <property type="match status" value="1"/>
</dbReference>
<feature type="region of interest" description="Disordered" evidence="28">
    <location>
        <begin position="1"/>
        <end position="51"/>
    </location>
</feature>
<feature type="region of interest" description="Disordered" evidence="28">
    <location>
        <begin position="499"/>
        <end position="518"/>
    </location>
</feature>
<dbReference type="Pfam" id="PF00439">
    <property type="entry name" value="Bromodomain"/>
    <property type="match status" value="1"/>
</dbReference>
<dbReference type="Gene3D" id="1.10.246.20">
    <property type="entry name" value="Coactivator CBP, KIX domain"/>
    <property type="match status" value="1"/>
</dbReference>
<feature type="compositionally biased region" description="Polar residues" evidence="28">
    <location>
        <begin position="874"/>
        <end position="886"/>
    </location>
</feature>
<dbReference type="SUPFAM" id="SSF47370">
    <property type="entry name" value="Bromodomain"/>
    <property type="match status" value="1"/>
</dbReference>
<keyword evidence="8" id="KW-0808">Transferase</keyword>
<feature type="compositionally biased region" description="Basic and acidic residues" evidence="28">
    <location>
        <begin position="1586"/>
        <end position="1598"/>
    </location>
</feature>
<keyword evidence="17" id="KW-0090">Biological rhythms</keyword>
<feature type="compositionally biased region" description="Gly residues" evidence="28">
    <location>
        <begin position="2043"/>
        <end position="2058"/>
    </location>
</feature>
<feature type="region of interest" description="Disordered" evidence="28">
    <location>
        <begin position="2251"/>
        <end position="2396"/>
    </location>
</feature>
<feature type="compositionally biased region" description="Low complexity" evidence="28">
    <location>
        <begin position="369"/>
        <end position="385"/>
    </location>
</feature>
<dbReference type="InterPro" id="IPR036529">
    <property type="entry name" value="KIX_dom_sf"/>
</dbReference>
<dbReference type="GO" id="GO:0005654">
    <property type="term" value="C:nucleoplasm"/>
    <property type="evidence" value="ECO:0007669"/>
    <property type="project" value="UniProtKB-ARBA"/>
</dbReference>
<sequence length="2396" mass="260894">MADHLVDGPPNAKRQKLDPFPSSSDSSAFNNYGLGSADSSQGGGVFNPRNQWNFGGNQNVLANMLDLENDLPDELMSSSSWLPDHMGNQKPPAQGPGPGSMQNGIDNSDVNNLRQIQLNQLLQQSNKGLVSNALLTGGQIGNKNANLQSPPNVSVAKGGVVDQLNLGNLPSTMANAGLQSVANNGSNPQVMSSMQGLNNTAGGSMIMTNSNINSIGGMGGGGLVVSSGAVSKPQLSNNPNMIAGQTHHPGGHNVPQGLQNGPMINRLAHIQRTPGPHGLHISGPRLQNSSLIIGGGLNQGMPGNSPYPYPNSNMNQAGPPGVVTPQQKIPGTSPRFGAPPTGTVGSMGGTMGGDGSIVQTQPPAPSPAQPQSGAPSVSQPGPQQATQNQTGQPGTAPAPSTDPEKRKLIQQQLVLLLHAHKCQRRESTQANGESWTCTLPHCKTMKNVLNHMTTCNAGRSCSVAHCSSSRQIISHWKNCIRQDCPVCLPLKQADKNRNNAAAAAAANTPQNTAQAPPVVNTSEAQMRRTYDTLGLSSPAHTPAGVLPNSVGPRPPIRLPINPNTAMQNRGPTGIIRPCPPGAQGVAPNVSLAPNVTLPLSSDPTSNVLGQNPALNQQANTFQQNVNNVMIGLASGAEAANQGLVSQLPGGLQPGQVTASPVTGTKEWHQSVTTDLRNHLVHKLVQAIFPTPDPQALLDRRMHNLVAYARKVEGDMYGMANSRSEYYHLLAEKIYKIQKELEEKRQKRKEQQLQQQQQQQQQQGVRGNISGVDRRPGMVQPPQTHRSGSPNSLQPGLSLGSLPGTQMVFPVQQQNLGAQGQVMTQPQQTQNVVGLPGPSPTTSNPGLSPFGNPLSQGSTTSTSNQFTSNGPISLPQVSPAGNQQNQFDLLKNSRITPSPSSFGQQTSQTQSVSQTNTNSIQQNGTPRLLGNENVSTPHPAVTGPKSVSSSRGTSPAPATPVQASPNTMSGLGKGMTNAERAALNAPRQSSLSSQMAALIAASDHSEDSPPNSEGNKGKLDQIKTEPMDIKQEMDENSQNDSHNDKNMGGKNINNDIKSEIKMENMQENDIGIKEEKPILDEHSGESSDVVTDGASSSTGDIKRIKVFKPDELRPKLMSTLEKLYRQDPESIPFRQPVDPQTLGIPDYFDIVKKPMDLSTIKRKLDIGQYQDPWEYVDDVWLMFDNAWLYNRKTSRVYRYCTKLSEVFEQEIDPVMQSMGYCCGRKYTFNPQVLCCYGKQLCTIPRDAKYFSYQNSLKAYGLGSDRYTFCQKCFNDIQGDTVTLGDDPTQAQTAIKKDQFKEMKNDHLEMEEFVHCTDCGRKLHKICVLHHEAIWPQGFTCDECQKIKNQKRRDNKFNAKRLPVTNLGVYIENRVNTFLKKKEAGAGEVHIRVVSSSEKVVEVKPGMRSKFVETGDLAAEFPYRAKALFAFEEIDGVDVCFFGMHVQEYGSECPSPNTRRVYIAYLDSVHFFKPKQYRTAVYHEILLGYLDYVKQLGYTMAHIWACPPSEGDDYIFHCHPPDQKIPKPKRLQDWYKKMLDKGIIERIIFDYKDILKQAMEDNLRSAADLPYFEGDFWPNVLEESIKELDQEEEEKRKQAEAAEAAIFSSMEESEVGPDGKKKGQKKAKKSTKSKANQRKSNNKKSNTPQTGNDLSTKIFATMDKHKDVFFVIRLHSVQSAASLKPIQDPDPFISCDLMDGRDAFLTLAREKHFEFSSLRRAKYSTMSMLYELHNQGQDKFVYTCNECKSHVETRYHCALCEDFDLCIQCYEKVGHQHKMEKLGILDDASSPSDNNKTNPQEARKLSIQRCIQSLVHACQCRDANCRLPSCKKMSRVVNHTRTCKRKTNGGCPVCKQLIALCCYHAKNCPENKCPVPFCPNIKYKLKQQQLQQRLQQAQLLRRRMAVMTRTAPTTNVMTGNNSNVSSGGVGQVVQGAVSPVGGMNSGLPNPSMGMQSAHQPGIGLKPGTQTPPANVLQVVKQVQEEAARQQAPHVGYGKGVPGNQNMPPPPMRAMPSHLAGNQGGNLLPMDQWQQRYPGAVGPGIRPGGGQGMNPGGGQMGGAPPNVQAGGAPAQAGNQVRPGNQGASAAAGPMGNPTAAAASGSMLQKQALQQLMQTLRLPQSQEQQQQILSILKAHPQLMAAFIKQRQHVQQAQQMQATNNNPPQQLQHMLTQQNTGAQQQPHPARIGMQGGMLNQGQPGLNQVPGGPNQPLTQQQQWYKHQQILAIQRQQQQAAAQQQQQQATGFQQPGTYQQRLPGIRQPHMGYNNVFNEQQYPPMQGLKPTPPPVPSPQGMMGPPQGQGISSVQQQLMQSVRSPPPIRSPQPSPSSRPSPSPRNQTVPSPRGPQPSPHDLASSELLLGQNHSSLHASPAGAPNQESEMPAMTPQDQLSKFVEQL</sequence>
<dbReference type="PRINTS" id="PR00503">
    <property type="entry name" value="BROMODOMAIN"/>
</dbReference>
<feature type="compositionally biased region" description="Low complexity" evidence="28">
    <location>
        <begin position="786"/>
        <end position="803"/>
    </location>
</feature>
<evidence type="ECO:0000256" key="2">
    <source>
        <dbReference type="ARBA" id="ARBA00004496"/>
    </source>
</evidence>
<evidence type="ECO:0000256" key="17">
    <source>
        <dbReference type="ARBA" id="ARBA00023108"/>
    </source>
</evidence>
<feature type="domain" description="ZZ-type" evidence="31">
    <location>
        <begin position="1737"/>
        <end position="1785"/>
    </location>
</feature>
<dbReference type="Pfam" id="PF06001">
    <property type="entry name" value="RING_CBP-p300"/>
    <property type="match status" value="1"/>
</dbReference>
<evidence type="ECO:0000256" key="27">
    <source>
        <dbReference type="PROSITE-ProRule" id="PRU00228"/>
    </source>
</evidence>
<dbReference type="EMBL" id="JBDJPC010000004">
    <property type="protein sequence ID" value="KAL1506323.1"/>
    <property type="molecule type" value="Genomic_DNA"/>
</dbReference>
<evidence type="ECO:0000256" key="25">
    <source>
        <dbReference type="PROSITE-ProRule" id="PRU00035"/>
    </source>
</evidence>
<dbReference type="InterPro" id="IPR009110">
    <property type="entry name" value="Nuc_rcpt_coact"/>
</dbReference>
<evidence type="ECO:0000256" key="6">
    <source>
        <dbReference type="ARBA" id="ARBA00022499"/>
    </source>
</evidence>
<evidence type="ECO:0000256" key="18">
    <source>
        <dbReference type="ARBA" id="ARBA00023117"/>
    </source>
</evidence>
<feature type="zinc finger region" description="TAZ-type" evidence="26">
    <location>
        <begin position="1798"/>
        <end position="1879"/>
    </location>
</feature>
<dbReference type="Proteomes" id="UP001566132">
    <property type="component" value="Unassembled WGS sequence"/>
</dbReference>
<dbReference type="InterPro" id="IPR037073">
    <property type="entry name" value="Nuc_rcpt_coact_CREBbp_sf"/>
</dbReference>
<dbReference type="SMART" id="SM00551">
    <property type="entry name" value="ZnF_TAZ"/>
    <property type="match status" value="2"/>
</dbReference>
<feature type="domain" description="CBP/p300-type HAT" evidence="33">
    <location>
        <begin position="1354"/>
        <end position="1735"/>
    </location>
</feature>
<feature type="compositionally biased region" description="Low complexity" evidence="28">
    <location>
        <begin position="18"/>
        <end position="31"/>
    </location>
</feature>
<evidence type="ECO:0000256" key="28">
    <source>
        <dbReference type="SAM" id="MobiDB-lite"/>
    </source>
</evidence>
<evidence type="ECO:0000256" key="3">
    <source>
        <dbReference type="ARBA" id="ARBA00013184"/>
    </source>
</evidence>
<feature type="compositionally biased region" description="Polar residues" evidence="28">
    <location>
        <begin position="2302"/>
        <end position="2311"/>
    </location>
</feature>
<keyword evidence="11 27" id="KW-0863">Zinc-finger</keyword>
<dbReference type="Gene3D" id="1.10.1630.10">
    <property type="entry name" value="Nuclear receptor coactivator, CREB-bp-like, interlocking domain"/>
    <property type="match status" value="1"/>
</dbReference>
<dbReference type="GO" id="GO:0004402">
    <property type="term" value="F:histone acetyltransferase activity"/>
    <property type="evidence" value="ECO:0007669"/>
    <property type="project" value="UniProtKB-ARBA"/>
</dbReference>
<keyword evidence="19" id="KW-0010">Activator</keyword>
<feature type="compositionally biased region" description="Low complexity" evidence="28">
    <location>
        <begin position="818"/>
        <end position="832"/>
    </location>
</feature>
<dbReference type="InterPro" id="IPR043145">
    <property type="entry name" value="Znf_ZZ_sf"/>
</dbReference>
<dbReference type="Gene3D" id="3.30.40.10">
    <property type="entry name" value="Zinc/RING finger domain, C3HC4 (zinc finger)"/>
    <property type="match status" value="1"/>
</dbReference>
<feature type="compositionally biased region" description="Low complexity" evidence="28">
    <location>
        <begin position="2059"/>
        <end position="2077"/>
    </location>
</feature>
<dbReference type="GO" id="GO:0005737">
    <property type="term" value="C:cytoplasm"/>
    <property type="evidence" value="ECO:0007669"/>
    <property type="project" value="UniProtKB-SubCell"/>
</dbReference>
<dbReference type="FunFam" id="1.20.1020.10:FF:000001">
    <property type="entry name" value="E1A binding protein p300"/>
    <property type="match status" value="1"/>
</dbReference>
<evidence type="ECO:0000256" key="15">
    <source>
        <dbReference type="ARBA" id="ARBA00022990"/>
    </source>
</evidence>
<evidence type="ECO:0000256" key="11">
    <source>
        <dbReference type="ARBA" id="ARBA00022771"/>
    </source>
</evidence>
<dbReference type="PROSITE" id="PS51727">
    <property type="entry name" value="CBP_P300_HAT"/>
    <property type="match status" value="1"/>
</dbReference>
<dbReference type="CDD" id="cd15802">
    <property type="entry name" value="RING_CBP-p300"/>
    <property type="match status" value="1"/>
</dbReference>
<evidence type="ECO:0000256" key="9">
    <source>
        <dbReference type="ARBA" id="ARBA00022723"/>
    </source>
</evidence>
<keyword evidence="5" id="KW-0963">Cytoplasm</keyword>
<dbReference type="PROSITE" id="PS50014">
    <property type="entry name" value="BROMODOMAIN_2"/>
    <property type="match status" value="1"/>
</dbReference>
<keyword evidence="12 26" id="KW-0862">Zinc</keyword>
<dbReference type="SUPFAM" id="SSF47040">
    <property type="entry name" value="Kix domain of CBP (creb binding protein)"/>
    <property type="match status" value="1"/>
</dbReference>
<proteinExistence type="predicted"/>